<keyword evidence="1" id="KW-0810">Translation regulation</keyword>
<dbReference type="Proteomes" id="UP001497444">
    <property type="component" value="Chromosome 8"/>
</dbReference>
<dbReference type="Gene3D" id="3.30.160.100">
    <property type="entry name" value="Ribosome hibernation promotion factor-like"/>
    <property type="match status" value="1"/>
</dbReference>
<dbReference type="Pfam" id="PF16321">
    <property type="entry name" value="Ribosom_S30AE_C"/>
    <property type="match status" value="1"/>
</dbReference>
<evidence type="ECO:0000256" key="1">
    <source>
        <dbReference type="ARBA" id="ARBA00022845"/>
    </source>
</evidence>
<accession>A0ABP0XCM9</accession>
<organism evidence="3 4">
    <name type="scientific">Sphagnum jensenii</name>
    <dbReference type="NCBI Taxonomy" id="128206"/>
    <lineage>
        <taxon>Eukaryota</taxon>
        <taxon>Viridiplantae</taxon>
        <taxon>Streptophyta</taxon>
        <taxon>Embryophyta</taxon>
        <taxon>Bryophyta</taxon>
        <taxon>Sphagnophytina</taxon>
        <taxon>Sphagnopsida</taxon>
        <taxon>Sphagnales</taxon>
        <taxon>Sphagnaceae</taxon>
        <taxon>Sphagnum</taxon>
    </lineage>
</organism>
<dbReference type="Gene3D" id="3.30.505.50">
    <property type="entry name" value="Sigma 54 modulation/S30EA ribosomal protein, C-terminal domain"/>
    <property type="match status" value="1"/>
</dbReference>
<dbReference type="InterPro" id="IPR036567">
    <property type="entry name" value="RHF-like"/>
</dbReference>
<dbReference type="HAMAP" id="MF_00839">
    <property type="entry name" value="HPF"/>
    <property type="match status" value="1"/>
</dbReference>
<dbReference type="PANTHER" id="PTHR33231:SF1">
    <property type="entry name" value="30S RIBOSOMAL PROTEIN"/>
    <property type="match status" value="1"/>
</dbReference>
<dbReference type="PANTHER" id="PTHR33231">
    <property type="entry name" value="30S RIBOSOMAL PROTEIN"/>
    <property type="match status" value="1"/>
</dbReference>
<dbReference type="InterPro" id="IPR050574">
    <property type="entry name" value="HPF/YfiA_ribosome-assoc"/>
</dbReference>
<reference evidence="3" key="1">
    <citation type="submission" date="2024-02" db="EMBL/GenBank/DDBJ databases">
        <authorList>
            <consortium name="ELIXIR-Norway"/>
            <consortium name="Elixir Norway"/>
        </authorList>
    </citation>
    <scope>NUCLEOTIDE SEQUENCE</scope>
</reference>
<feature type="domain" description="Sigma 54 modulation/S30EA ribosomal protein C-terminal" evidence="2">
    <location>
        <begin position="148"/>
        <end position="201"/>
    </location>
</feature>
<evidence type="ECO:0000313" key="3">
    <source>
        <dbReference type="EMBL" id="CAK9276859.1"/>
    </source>
</evidence>
<evidence type="ECO:0000313" key="4">
    <source>
        <dbReference type="Proteomes" id="UP001497444"/>
    </source>
</evidence>
<dbReference type="NCBIfam" id="TIGR00741">
    <property type="entry name" value="yfiA"/>
    <property type="match status" value="1"/>
</dbReference>
<dbReference type="InterPro" id="IPR034694">
    <property type="entry name" value="HPF_long/plastid"/>
</dbReference>
<dbReference type="InterPro" id="IPR038416">
    <property type="entry name" value="Ribosom_S30AE_C_sf"/>
</dbReference>
<sequence>MAWGGALASVRLIIQGKHMELTDAVKNYVEEKVGNAVHNHGNLVKEVDVRMSVRGGETGRGQKLQRCEVTLFTKKHGVVRAEEETDNMYASIDRVSDVISRKLRKIKEKDGGHGRTPRMRNQPRIGELLSDEVVDLAPILERKVDELPDEVVRTKYFEMRPMTSFQALEEMVNVGHDFYAFRNAESGEVNILYKRHHGGYGMIIPRSDESWELGQNGATKDKSSQ</sequence>
<proteinExistence type="inferred from homology"/>
<dbReference type="SUPFAM" id="SSF69754">
    <property type="entry name" value="Ribosome binding protein Y (YfiA homologue)"/>
    <property type="match status" value="1"/>
</dbReference>
<dbReference type="EMBL" id="OZ020103">
    <property type="protein sequence ID" value="CAK9276859.1"/>
    <property type="molecule type" value="Genomic_DNA"/>
</dbReference>
<evidence type="ECO:0000259" key="2">
    <source>
        <dbReference type="Pfam" id="PF16321"/>
    </source>
</evidence>
<name>A0ABP0XCM9_9BRYO</name>
<keyword evidence="4" id="KW-1185">Reference proteome</keyword>
<dbReference type="Pfam" id="PF02482">
    <property type="entry name" value="Ribosomal_S30AE"/>
    <property type="match status" value="1"/>
</dbReference>
<dbReference type="InterPro" id="IPR003489">
    <property type="entry name" value="RHF/RaiA"/>
</dbReference>
<dbReference type="CDD" id="cd00552">
    <property type="entry name" value="RaiA"/>
    <property type="match status" value="1"/>
</dbReference>
<dbReference type="InterPro" id="IPR032528">
    <property type="entry name" value="Ribosom_S30AE_C"/>
</dbReference>
<protein>
    <recommendedName>
        <fullName evidence="2">Sigma 54 modulation/S30EA ribosomal protein C-terminal domain-containing protein</fullName>
    </recommendedName>
</protein>
<gene>
    <name evidence="3" type="ORF">CSSPJE1EN1_LOCUS22337</name>
</gene>